<keyword evidence="7" id="KW-0539">Nucleus</keyword>
<dbReference type="PANTHER" id="PTHR13437">
    <property type="entry name" value="NUCLEOPORIN P58/P45 NUCLEOPORIN-LIKE PROTEIN 1"/>
    <property type="match status" value="1"/>
</dbReference>
<evidence type="ECO:0008006" key="10">
    <source>
        <dbReference type="Google" id="ProtNLM"/>
    </source>
</evidence>
<evidence type="ECO:0000256" key="4">
    <source>
        <dbReference type="ARBA" id="ARBA00022927"/>
    </source>
</evidence>
<protein>
    <recommendedName>
        <fullName evidence="10">Nucleoporin Nup54 alpha-helical domain-containing protein</fullName>
    </recommendedName>
</protein>
<evidence type="ECO:0000256" key="5">
    <source>
        <dbReference type="ARBA" id="ARBA00023010"/>
    </source>
</evidence>
<keyword evidence="6" id="KW-0906">Nuclear pore complex</keyword>
<dbReference type="GO" id="GO:0051028">
    <property type="term" value="P:mRNA transport"/>
    <property type="evidence" value="ECO:0007669"/>
    <property type="project" value="UniProtKB-KW"/>
</dbReference>
<dbReference type="GO" id="GO:0015031">
    <property type="term" value="P:protein transport"/>
    <property type="evidence" value="ECO:0007669"/>
    <property type="project" value="UniProtKB-KW"/>
</dbReference>
<evidence type="ECO:0000313" key="8">
    <source>
        <dbReference type="EMBL" id="KAJ1643797.1"/>
    </source>
</evidence>
<dbReference type="PANTHER" id="PTHR13437:SF2">
    <property type="entry name" value="NUCLEOPORIN P58_P45"/>
    <property type="match status" value="1"/>
</dbReference>
<dbReference type="InterPro" id="IPR025574">
    <property type="entry name" value="Nucleoporin_FG_rpt"/>
</dbReference>
<comment type="caution">
    <text evidence="8">The sequence shown here is derived from an EMBL/GenBank/DDBJ whole genome shotgun (WGS) entry which is preliminary data.</text>
</comment>
<evidence type="ECO:0000256" key="3">
    <source>
        <dbReference type="ARBA" id="ARBA00022816"/>
    </source>
</evidence>
<evidence type="ECO:0000256" key="2">
    <source>
        <dbReference type="ARBA" id="ARBA00022448"/>
    </source>
</evidence>
<keyword evidence="4" id="KW-0653">Protein transport</keyword>
<keyword evidence="5" id="KW-0811">Translocation</keyword>
<dbReference type="GO" id="GO:0008139">
    <property type="term" value="F:nuclear localization sequence binding"/>
    <property type="evidence" value="ECO:0007669"/>
    <property type="project" value="InterPro"/>
</dbReference>
<keyword evidence="9" id="KW-1185">Reference proteome</keyword>
<dbReference type="GO" id="GO:0005643">
    <property type="term" value="C:nuclear pore"/>
    <property type="evidence" value="ECO:0007669"/>
    <property type="project" value="UniProtKB-SubCell"/>
</dbReference>
<evidence type="ECO:0000256" key="6">
    <source>
        <dbReference type="ARBA" id="ARBA00023132"/>
    </source>
</evidence>
<reference evidence="8" key="1">
    <citation type="submission" date="2022-07" db="EMBL/GenBank/DDBJ databases">
        <title>Phylogenomic reconstructions and comparative analyses of Kickxellomycotina fungi.</title>
        <authorList>
            <person name="Reynolds N.K."/>
            <person name="Stajich J.E."/>
            <person name="Barry K."/>
            <person name="Grigoriev I.V."/>
            <person name="Crous P."/>
            <person name="Smith M.E."/>
        </authorList>
    </citation>
    <scope>NUCLEOTIDE SEQUENCE</scope>
    <source>
        <strain evidence="8">NBRC 105413</strain>
    </source>
</reference>
<dbReference type="Gene3D" id="6.10.140.1350">
    <property type="match status" value="1"/>
</dbReference>
<evidence type="ECO:0000313" key="9">
    <source>
        <dbReference type="Proteomes" id="UP001145021"/>
    </source>
</evidence>
<sequence length="404" mass="41953">MAFGGFGSSATSGTGTGGSFFGNASTSAAPASSGLFGNSSTQAVPASTGLFGSNSTSAAPASTSLFGSSSMSAAPASSSLFGSNSTSAAPASMSIFGLSNTSAPTASTAPSAFTGANTASATGATLTRKTKFVDLPADIQNMLTEIERQKQVQIQIGSSIIADETEKEMLTVTKAIQQLRQELEVVKMTLRSDRDLVDESKAQVSFAVKHAEKAASLVAHATDDGSWAQSGLTPLQVANRQKTLLALQNNSGEVGQMLEFKDIVDLKPTDNNKGGVVDPYEAVRRIQFASMHYDVASEYYWAWMARAEGQAGCLAERLDQLERHVSGALASCDDIKGSGNKAPGQVGGGRASPKAVADVMQYQNDSFLAIAGKVAALDDDVKRLQKQLGIKSKSKSKSKGYDQA</sequence>
<comment type="subcellular location">
    <subcellularLocation>
        <location evidence="1">Nucleus</location>
        <location evidence="1">Nuclear pore complex</location>
    </subcellularLocation>
</comment>
<dbReference type="InterPro" id="IPR024882">
    <property type="entry name" value="NUP58/p45/49"/>
</dbReference>
<dbReference type="EMBL" id="JANBOH010000219">
    <property type="protein sequence ID" value="KAJ1643797.1"/>
    <property type="molecule type" value="Genomic_DNA"/>
</dbReference>
<dbReference type="Proteomes" id="UP001145021">
    <property type="component" value="Unassembled WGS sequence"/>
</dbReference>
<keyword evidence="3" id="KW-0509">mRNA transport</keyword>
<evidence type="ECO:0000256" key="1">
    <source>
        <dbReference type="ARBA" id="ARBA00004567"/>
    </source>
</evidence>
<dbReference type="GO" id="GO:0017056">
    <property type="term" value="F:structural constituent of nuclear pore"/>
    <property type="evidence" value="ECO:0007669"/>
    <property type="project" value="InterPro"/>
</dbReference>
<keyword evidence="2" id="KW-0813">Transport</keyword>
<dbReference type="Pfam" id="PF13634">
    <property type="entry name" value="Nucleoporin_FG"/>
    <property type="match status" value="1"/>
</dbReference>
<name>A0A9W7XJ01_9FUNG</name>
<evidence type="ECO:0000256" key="7">
    <source>
        <dbReference type="ARBA" id="ARBA00023242"/>
    </source>
</evidence>
<organism evidence="8 9">
    <name type="scientific">Coemansia asiatica</name>
    <dbReference type="NCBI Taxonomy" id="1052880"/>
    <lineage>
        <taxon>Eukaryota</taxon>
        <taxon>Fungi</taxon>
        <taxon>Fungi incertae sedis</taxon>
        <taxon>Zoopagomycota</taxon>
        <taxon>Kickxellomycotina</taxon>
        <taxon>Kickxellomycetes</taxon>
        <taxon>Kickxellales</taxon>
        <taxon>Kickxellaceae</taxon>
        <taxon>Coemansia</taxon>
    </lineage>
</organism>
<accession>A0A9W7XJ01</accession>
<dbReference type="AlphaFoldDB" id="A0A9W7XJ01"/>
<gene>
    <name evidence="8" type="ORF">LPJ64_004460</name>
</gene>
<proteinExistence type="predicted"/>